<dbReference type="EMBL" id="JAAIWK010000022">
    <property type="protein sequence ID" value="NEY20856.1"/>
    <property type="molecule type" value="Genomic_DNA"/>
</dbReference>
<feature type="transmembrane region" description="Helical" evidence="1">
    <location>
        <begin position="76"/>
        <end position="96"/>
    </location>
</feature>
<sequence length="175" mass="20506">MKMWVNFNGNEIWLIVLDIVAYLILFLLPKRLQPQITALSLLWGLSIGILYDFTMGGGIVDLYKINDLNNYEITDVLYYLLFAPFGYFFFYFYAVLNIHKKSFLYYVIIWAIIGVTVHWLFTLMGIVTNQKAFKVAYSFSIFLVTQTITGIFIEMVKSRHKMLITKTKHLIANDR</sequence>
<keyword evidence="1" id="KW-0472">Membrane</keyword>
<keyword evidence="1" id="KW-0812">Transmembrane</keyword>
<feature type="transmembrane region" description="Helical" evidence="1">
    <location>
        <begin position="36"/>
        <end position="56"/>
    </location>
</feature>
<feature type="transmembrane region" description="Helical" evidence="1">
    <location>
        <begin position="12"/>
        <end position="29"/>
    </location>
</feature>
<keyword evidence="1" id="KW-1133">Transmembrane helix</keyword>
<evidence type="ECO:0000256" key="1">
    <source>
        <dbReference type="SAM" id="Phobius"/>
    </source>
</evidence>
<feature type="transmembrane region" description="Helical" evidence="1">
    <location>
        <begin position="103"/>
        <end position="123"/>
    </location>
</feature>
<proteinExistence type="predicted"/>
<comment type="caution">
    <text evidence="2">The sequence shown here is derived from an EMBL/GenBank/DDBJ whole genome shotgun (WGS) entry which is preliminary data.</text>
</comment>
<feature type="transmembrane region" description="Helical" evidence="1">
    <location>
        <begin position="135"/>
        <end position="156"/>
    </location>
</feature>
<name>A0A6M0P849_9BACI</name>
<evidence type="ECO:0000313" key="3">
    <source>
        <dbReference type="Proteomes" id="UP000476934"/>
    </source>
</evidence>
<dbReference type="Proteomes" id="UP000476934">
    <property type="component" value="Unassembled WGS sequence"/>
</dbReference>
<keyword evidence="3" id="KW-1185">Reference proteome</keyword>
<accession>A0A6M0P849</accession>
<dbReference type="RefSeq" id="WP_025727800.1">
    <property type="nucleotide sequence ID" value="NZ_JAAIWK010000022.1"/>
</dbReference>
<gene>
    <name evidence="2" type="ORF">G4D61_12920</name>
</gene>
<reference evidence="2 3" key="1">
    <citation type="submission" date="2020-02" db="EMBL/GenBank/DDBJ databases">
        <authorList>
            <person name="Feng H."/>
        </authorList>
    </citation>
    <scope>NUCLEOTIDE SEQUENCE [LARGE SCALE GENOMIC DNA]</scope>
    <source>
        <strain evidence="2 3">Gsoil 114</strain>
    </source>
</reference>
<organism evidence="2 3">
    <name type="scientific">Heyndrickxia ginsengihumi</name>
    <dbReference type="NCBI Taxonomy" id="363870"/>
    <lineage>
        <taxon>Bacteria</taxon>
        <taxon>Bacillati</taxon>
        <taxon>Bacillota</taxon>
        <taxon>Bacilli</taxon>
        <taxon>Bacillales</taxon>
        <taxon>Bacillaceae</taxon>
        <taxon>Heyndrickxia</taxon>
    </lineage>
</organism>
<protein>
    <submittedName>
        <fullName evidence="2">Uncharacterized protein</fullName>
    </submittedName>
</protein>
<reference evidence="2 3" key="2">
    <citation type="submission" date="2020-03" db="EMBL/GenBank/DDBJ databases">
        <title>Bacillus aquiflavi sp. nov., isolated from yellow water of strong flavor Chinese baijiu in Yibin region of China.</title>
        <authorList>
            <person name="Xie J."/>
        </authorList>
    </citation>
    <scope>NUCLEOTIDE SEQUENCE [LARGE SCALE GENOMIC DNA]</scope>
    <source>
        <strain evidence="2 3">Gsoil 114</strain>
    </source>
</reference>
<evidence type="ECO:0000313" key="2">
    <source>
        <dbReference type="EMBL" id="NEY20856.1"/>
    </source>
</evidence>
<dbReference type="AlphaFoldDB" id="A0A6M0P849"/>